<reference evidence="9" key="1">
    <citation type="submission" date="2023-02" db="EMBL/GenBank/DDBJ databases">
        <title>Nocardiopsis ansamitocini NBRC 112285.</title>
        <authorList>
            <person name="Ichikawa N."/>
            <person name="Sato H."/>
            <person name="Tonouchi N."/>
        </authorList>
    </citation>
    <scope>NUCLEOTIDE SEQUENCE</scope>
    <source>
        <strain evidence="9">NBRC 112285</strain>
    </source>
</reference>
<evidence type="ECO:0000256" key="8">
    <source>
        <dbReference type="RuleBase" id="RU368020"/>
    </source>
</evidence>
<dbReference type="Proteomes" id="UP001165092">
    <property type="component" value="Unassembled WGS sequence"/>
</dbReference>
<evidence type="ECO:0000256" key="2">
    <source>
        <dbReference type="ARBA" id="ARBA00022448"/>
    </source>
</evidence>
<keyword evidence="10" id="KW-1185">Reference proteome</keyword>
<evidence type="ECO:0000313" key="10">
    <source>
        <dbReference type="Proteomes" id="UP001165092"/>
    </source>
</evidence>
<name>A0A9W6UJV8_9ACTN</name>
<dbReference type="SUPFAM" id="SSF54862">
    <property type="entry name" value="4Fe-4S ferredoxins"/>
    <property type="match status" value="1"/>
</dbReference>
<evidence type="ECO:0000313" key="9">
    <source>
        <dbReference type="EMBL" id="GLU49097.1"/>
    </source>
</evidence>
<keyword evidence="2 8" id="KW-0813">Transport</keyword>
<evidence type="ECO:0000256" key="1">
    <source>
        <dbReference type="ARBA" id="ARBA00001927"/>
    </source>
</evidence>
<dbReference type="PANTHER" id="PTHR36923">
    <property type="entry name" value="FERREDOXIN"/>
    <property type="match status" value="1"/>
</dbReference>
<dbReference type="GO" id="GO:0005506">
    <property type="term" value="F:iron ion binding"/>
    <property type="evidence" value="ECO:0007669"/>
    <property type="project" value="UniProtKB-UniRule"/>
</dbReference>
<dbReference type="GO" id="GO:0051538">
    <property type="term" value="F:3 iron, 4 sulfur cluster binding"/>
    <property type="evidence" value="ECO:0007669"/>
    <property type="project" value="UniProtKB-KW"/>
</dbReference>
<evidence type="ECO:0000256" key="7">
    <source>
        <dbReference type="ARBA" id="ARBA00023291"/>
    </source>
</evidence>
<accession>A0A9W6UJV8</accession>
<gene>
    <name evidence="9" type="primary">fer</name>
    <name evidence="9" type="ORF">Nans01_34480</name>
</gene>
<dbReference type="AlphaFoldDB" id="A0A9W6UJV8"/>
<comment type="caution">
    <text evidence="9">The sequence shown here is derived from an EMBL/GenBank/DDBJ whole genome shotgun (WGS) entry which is preliminary data.</text>
</comment>
<dbReference type="RefSeq" id="WP_285760547.1">
    <property type="nucleotide sequence ID" value="NZ_BSQG01000005.1"/>
</dbReference>
<comment type="cofactor">
    <cofactor evidence="1">
        <name>[3Fe-4S] cluster</name>
        <dbReference type="ChEBI" id="CHEBI:21137"/>
    </cofactor>
</comment>
<comment type="function">
    <text evidence="8">Ferredoxins are iron-sulfur proteins that transfer electrons in a wide variety of metabolic reactions.</text>
</comment>
<evidence type="ECO:0000256" key="5">
    <source>
        <dbReference type="ARBA" id="ARBA00023004"/>
    </source>
</evidence>
<dbReference type="InterPro" id="IPR051269">
    <property type="entry name" value="Fe-S_cluster_ET"/>
</dbReference>
<keyword evidence="5 8" id="KW-0408">Iron</keyword>
<evidence type="ECO:0000256" key="6">
    <source>
        <dbReference type="ARBA" id="ARBA00023014"/>
    </source>
</evidence>
<dbReference type="GO" id="GO:0009055">
    <property type="term" value="F:electron transfer activity"/>
    <property type="evidence" value="ECO:0007669"/>
    <property type="project" value="UniProtKB-UniRule"/>
</dbReference>
<sequence length="66" mass="6974">MKVRVEEDRCCGAGQCVLLAPQVFDQRDDDGIVVLLDGTPPEAEHEAVREAVSVCPAAAIHVDGDG</sequence>
<keyword evidence="4 8" id="KW-0249">Electron transport</keyword>
<dbReference type="InterPro" id="IPR001080">
    <property type="entry name" value="3Fe4S_ferredoxin"/>
</dbReference>
<dbReference type="EMBL" id="BSQG01000005">
    <property type="protein sequence ID" value="GLU49097.1"/>
    <property type="molecule type" value="Genomic_DNA"/>
</dbReference>
<dbReference type="PANTHER" id="PTHR36923:SF3">
    <property type="entry name" value="FERREDOXIN"/>
    <property type="match status" value="1"/>
</dbReference>
<evidence type="ECO:0000256" key="4">
    <source>
        <dbReference type="ARBA" id="ARBA00022982"/>
    </source>
</evidence>
<proteinExistence type="predicted"/>
<keyword evidence="3 8" id="KW-0479">Metal-binding</keyword>
<organism evidence="9 10">
    <name type="scientific">Nocardiopsis ansamitocini</name>
    <dbReference type="NCBI Taxonomy" id="1670832"/>
    <lineage>
        <taxon>Bacteria</taxon>
        <taxon>Bacillati</taxon>
        <taxon>Actinomycetota</taxon>
        <taxon>Actinomycetes</taxon>
        <taxon>Streptosporangiales</taxon>
        <taxon>Nocardiopsidaceae</taxon>
        <taxon>Nocardiopsis</taxon>
    </lineage>
</organism>
<dbReference type="Pfam" id="PF13370">
    <property type="entry name" value="Fer4_13"/>
    <property type="match status" value="1"/>
</dbReference>
<evidence type="ECO:0000256" key="3">
    <source>
        <dbReference type="ARBA" id="ARBA00022723"/>
    </source>
</evidence>
<keyword evidence="7" id="KW-0003">3Fe-4S</keyword>
<protein>
    <recommendedName>
        <fullName evidence="8">Ferredoxin</fullName>
    </recommendedName>
</protein>
<dbReference type="Gene3D" id="3.30.70.20">
    <property type="match status" value="1"/>
</dbReference>
<dbReference type="PRINTS" id="PR00352">
    <property type="entry name" value="3FE4SFRDOXIN"/>
</dbReference>
<keyword evidence="6 8" id="KW-0411">Iron-sulfur</keyword>